<sequence>MAGEDLSRPDAAAHPLGFPVRRVALDAPWAWLAAGWRDLCANPVLSIGYGIIFTAGGWLLYWLLERQELVSLVPVLGAGFVLISPVLAAGLYEMSRLREKGQRVTLRAVVVGIRSAIGRLSLFGVALFLAFFAWVQLAFLLLSLFLGEVAVPDPSQFVHTALFTNAGLALLFAGTILGAALAAMVFSISSIGAPLLLAKDVDTVTAMATSVRAAAANIGPMLLWAALIAGHMMIGLLTLFLGLAIILPLLGHATWHAFRALTVVDDI</sequence>
<reference evidence="2 3" key="1">
    <citation type="submission" date="2015-10" db="EMBL/GenBank/DDBJ databases">
        <title>Transcriptomic analysis of a linuron degrading triple-species bacterial consortium.</title>
        <authorList>
            <person name="Albers P."/>
        </authorList>
    </citation>
    <scope>NUCLEOTIDE SEQUENCE [LARGE SCALE GENOMIC DNA]</scope>
    <source>
        <strain evidence="2 3">WDL6</strain>
    </source>
</reference>
<dbReference type="Pfam" id="PF09955">
    <property type="entry name" value="DUF2189"/>
    <property type="match status" value="1"/>
</dbReference>
<protein>
    <recommendedName>
        <fullName evidence="4">DUF2189 domain-containing protein</fullName>
    </recommendedName>
</protein>
<comment type="caution">
    <text evidence="2">The sequence shown here is derived from an EMBL/GenBank/DDBJ whole genome shotgun (WGS) entry which is preliminary data.</text>
</comment>
<feature type="transmembrane region" description="Helical" evidence="1">
    <location>
        <begin position="222"/>
        <end position="250"/>
    </location>
</feature>
<feature type="transmembrane region" description="Helical" evidence="1">
    <location>
        <begin position="122"/>
        <end position="146"/>
    </location>
</feature>
<proteinExistence type="predicted"/>
<evidence type="ECO:0000256" key="1">
    <source>
        <dbReference type="SAM" id="Phobius"/>
    </source>
</evidence>
<evidence type="ECO:0008006" key="4">
    <source>
        <dbReference type="Google" id="ProtNLM"/>
    </source>
</evidence>
<keyword evidence="1" id="KW-0472">Membrane</keyword>
<feature type="transmembrane region" description="Helical" evidence="1">
    <location>
        <begin position="166"/>
        <end position="189"/>
    </location>
</feature>
<dbReference type="AlphaFoldDB" id="A0A109BP39"/>
<dbReference type="Proteomes" id="UP000059074">
    <property type="component" value="Unassembled WGS sequence"/>
</dbReference>
<dbReference type="RefSeq" id="WP_068459136.1">
    <property type="nucleotide sequence ID" value="NZ_JAEFBX010000003.1"/>
</dbReference>
<evidence type="ECO:0000313" key="3">
    <source>
        <dbReference type="Proteomes" id="UP000059074"/>
    </source>
</evidence>
<name>A0A109BP39_HYPSL</name>
<dbReference type="InterPro" id="IPR018692">
    <property type="entry name" value="DUF2189"/>
</dbReference>
<keyword evidence="1" id="KW-1133">Transmembrane helix</keyword>
<feature type="transmembrane region" description="Helical" evidence="1">
    <location>
        <begin position="44"/>
        <end position="64"/>
    </location>
</feature>
<accession>A0A109BP39</accession>
<keyword evidence="1" id="KW-0812">Transmembrane</keyword>
<organism evidence="2 3">
    <name type="scientific">Hyphomicrobium sulfonivorans</name>
    <dbReference type="NCBI Taxonomy" id="121290"/>
    <lineage>
        <taxon>Bacteria</taxon>
        <taxon>Pseudomonadati</taxon>
        <taxon>Pseudomonadota</taxon>
        <taxon>Alphaproteobacteria</taxon>
        <taxon>Hyphomicrobiales</taxon>
        <taxon>Hyphomicrobiaceae</taxon>
        <taxon>Hyphomicrobium</taxon>
    </lineage>
</organism>
<evidence type="ECO:0000313" key="2">
    <source>
        <dbReference type="EMBL" id="KWT72065.1"/>
    </source>
</evidence>
<keyword evidence="3" id="KW-1185">Reference proteome</keyword>
<dbReference type="PATRIC" id="fig|121290.4.peg.3003"/>
<gene>
    <name evidence="2" type="ORF">APY04_0348</name>
</gene>
<feature type="transmembrane region" description="Helical" evidence="1">
    <location>
        <begin position="70"/>
        <end position="92"/>
    </location>
</feature>
<dbReference type="EMBL" id="LMTR01000015">
    <property type="protein sequence ID" value="KWT72065.1"/>
    <property type="molecule type" value="Genomic_DNA"/>
</dbReference>